<evidence type="ECO:0000313" key="3">
    <source>
        <dbReference type="EMBL" id="ACO69188.1"/>
    </source>
</evidence>
<organism evidence="3 4">
    <name type="scientific">Micromonas commoda (strain RCC299 / NOUM17 / CCMP2709)</name>
    <name type="common">Picoplanktonic green alga</name>
    <dbReference type="NCBI Taxonomy" id="296587"/>
    <lineage>
        <taxon>Eukaryota</taxon>
        <taxon>Viridiplantae</taxon>
        <taxon>Chlorophyta</taxon>
        <taxon>Mamiellophyceae</taxon>
        <taxon>Mamiellales</taxon>
        <taxon>Mamiellaceae</taxon>
        <taxon>Micromonas</taxon>
    </lineage>
</organism>
<evidence type="ECO:0000256" key="1">
    <source>
        <dbReference type="SAM" id="MobiDB-lite"/>
    </source>
</evidence>
<dbReference type="Gene3D" id="6.10.140.530">
    <property type="match status" value="3"/>
</dbReference>
<dbReference type="EMBL" id="CP001575">
    <property type="protein sequence ID" value="ACO69188.1"/>
    <property type="molecule type" value="Genomic_DNA"/>
</dbReference>
<dbReference type="AlphaFoldDB" id="C1FG37"/>
<feature type="region of interest" description="Disordered" evidence="1">
    <location>
        <begin position="1"/>
        <end position="40"/>
    </location>
</feature>
<evidence type="ECO:0000259" key="2">
    <source>
        <dbReference type="Pfam" id="PF03457"/>
    </source>
</evidence>
<protein>
    <recommendedName>
        <fullName evidence="2">Helicase-associated domain-containing protein</fullName>
    </recommendedName>
</protein>
<evidence type="ECO:0000313" key="4">
    <source>
        <dbReference type="Proteomes" id="UP000002009"/>
    </source>
</evidence>
<feature type="domain" description="Helicase-associated" evidence="2">
    <location>
        <begin position="43"/>
        <end position="103"/>
    </location>
</feature>
<keyword evidence="4" id="KW-1185">Reference proteome</keyword>
<dbReference type="InterPro" id="IPR005114">
    <property type="entry name" value="Helicase_assoc"/>
</dbReference>
<dbReference type="OMA" id="HRRGKHY"/>
<dbReference type="Proteomes" id="UP000002009">
    <property type="component" value="Chromosome 8"/>
</dbReference>
<reference evidence="3 4" key="1">
    <citation type="journal article" date="2009" name="Science">
        <title>Green evolution and dynamic adaptations revealed by genomes of the marine picoeukaryotes Micromonas.</title>
        <authorList>
            <person name="Worden A.Z."/>
            <person name="Lee J.H."/>
            <person name="Mock T."/>
            <person name="Rouze P."/>
            <person name="Simmons M.P."/>
            <person name="Aerts A.L."/>
            <person name="Allen A.E."/>
            <person name="Cuvelier M.L."/>
            <person name="Derelle E."/>
            <person name="Everett M.V."/>
            <person name="Foulon E."/>
            <person name="Grimwood J."/>
            <person name="Gundlach H."/>
            <person name="Henrissat B."/>
            <person name="Napoli C."/>
            <person name="McDonald S.M."/>
            <person name="Parker M.S."/>
            <person name="Rombauts S."/>
            <person name="Salamov A."/>
            <person name="Von Dassow P."/>
            <person name="Badger J.H."/>
            <person name="Coutinho P.M."/>
            <person name="Demir E."/>
            <person name="Dubchak I."/>
            <person name="Gentemann C."/>
            <person name="Eikrem W."/>
            <person name="Gready J.E."/>
            <person name="John U."/>
            <person name="Lanier W."/>
            <person name="Lindquist E.A."/>
            <person name="Lucas S."/>
            <person name="Mayer K.F."/>
            <person name="Moreau H."/>
            <person name="Not F."/>
            <person name="Otillar R."/>
            <person name="Panaud O."/>
            <person name="Pangilinan J."/>
            <person name="Paulsen I."/>
            <person name="Piegu B."/>
            <person name="Poliakov A."/>
            <person name="Robbens S."/>
            <person name="Schmutz J."/>
            <person name="Toulza E."/>
            <person name="Wyss T."/>
            <person name="Zelensky A."/>
            <person name="Zhou K."/>
            <person name="Armbrust E.V."/>
            <person name="Bhattacharya D."/>
            <person name="Goodenough U.W."/>
            <person name="Van de Peer Y."/>
            <person name="Grigoriev I.V."/>
        </authorList>
    </citation>
    <scope>NUCLEOTIDE SEQUENCE [LARGE SCALE GENOMIC DNA]</scope>
    <source>
        <strain evidence="4">RCC299 / NOUM17</strain>
    </source>
</reference>
<dbReference type="OrthoDB" id="498381at2759"/>
<dbReference type="RefSeq" id="XP_002507930.1">
    <property type="nucleotide sequence ID" value="XM_002507884.1"/>
</dbReference>
<proteinExistence type="predicted"/>
<dbReference type="KEGG" id="mis:MICPUN_60724"/>
<feature type="domain" description="Helicase-associated" evidence="2">
    <location>
        <begin position="118"/>
        <end position="176"/>
    </location>
</feature>
<feature type="domain" description="Helicase-associated" evidence="2">
    <location>
        <begin position="185"/>
        <end position="244"/>
    </location>
</feature>
<sequence>MRAMRSPMGAPTRATPRPRAHVRRVAPAGADGGESAPAVRSHKVRWEEKYAELAAFVREHGHASVPPRDRWIDLNKWVVYQRKRRRQGIMSSEQETALDELGVCWEPRTPRPDRRGMEDRWREKFEELSSFVETNGHTRVPSGYTKLHRWLHEQRRSFAKGKLREPRRRRLEGLGVDLKSESRMSWEERVEELKEFRSEHGHCNVPATWRHNPSLGGWVKHQRMQFRADKLNAERKRTLDALGFNWDPKKKDSRATGSRSFHVRENVSPWALVNAARSRGVGGDLAQEMDTVGKGARVSVMWMGEPDEADEEEMEKEDGKVPVVGGWGRSSATYEEKQHFVFRHIEDWWKGDDECGEGWAEARGLVRDMRYNYAVQAKKRRIKPDIVIEMEQDGGTIWGLVIEVDEFAHRRGKHYSWRAEEKRMQELQTTLGVKLKIVRFNPDPTGSFPIGLEERTCMLLEHVVQSMQSAPVRDLEVEYFLYD</sequence>
<dbReference type="PANTHER" id="PTHR33418:SF1">
    <property type="entry name" value="HELICASE-ASSOCIATED DOMAIN-CONTAINING PROTEIN"/>
    <property type="match status" value="1"/>
</dbReference>
<dbReference type="InParanoid" id="C1FG37"/>
<dbReference type="eggNOG" id="ENOG502S8XU">
    <property type="taxonomic scope" value="Eukaryota"/>
</dbReference>
<accession>C1FG37</accession>
<dbReference type="PANTHER" id="PTHR33418">
    <property type="entry name" value="HELICASE-ASSOCIATED"/>
    <property type="match status" value="1"/>
</dbReference>
<dbReference type="Pfam" id="PF03457">
    <property type="entry name" value="HA"/>
    <property type="match status" value="3"/>
</dbReference>
<gene>
    <name evidence="3" type="ORF">MICPUN_60724</name>
</gene>
<name>C1FG37_MICCC</name>
<dbReference type="GeneID" id="8245855"/>